<evidence type="ECO:0000256" key="4">
    <source>
        <dbReference type="ARBA" id="ARBA00022862"/>
    </source>
</evidence>
<dbReference type="SUPFAM" id="SSF52833">
    <property type="entry name" value="Thioredoxin-like"/>
    <property type="match status" value="1"/>
</dbReference>
<dbReference type="GO" id="GO:0005777">
    <property type="term" value="C:peroxisome"/>
    <property type="evidence" value="ECO:0007669"/>
    <property type="project" value="TreeGrafter"/>
</dbReference>
<dbReference type="GO" id="GO:0008379">
    <property type="term" value="F:thioredoxin peroxidase activity"/>
    <property type="evidence" value="ECO:0007669"/>
    <property type="project" value="InterPro"/>
</dbReference>
<comment type="caution">
    <text evidence="11">The sequence shown here is derived from an EMBL/GenBank/DDBJ whole genome shotgun (WGS) entry which is preliminary data.</text>
</comment>
<evidence type="ECO:0000256" key="1">
    <source>
        <dbReference type="ARBA" id="ARBA00003330"/>
    </source>
</evidence>
<dbReference type="InterPro" id="IPR013740">
    <property type="entry name" value="Redoxin"/>
</dbReference>
<comment type="function">
    <text evidence="1">Thiol-specific peroxidase that catalyzes the reduction of hydrogen peroxide and organic hydroperoxides to water and alcohols, respectively. Plays a role in cell protection against oxidative stress by detoxifying peroxides and as sensor of hydrogen peroxide-mediated signaling events.</text>
</comment>
<feature type="active site" description="Cysteine sulfenic acid (-SOH) intermediate" evidence="8">
    <location>
        <position position="71"/>
    </location>
</feature>
<dbReference type="GO" id="GO:0005739">
    <property type="term" value="C:mitochondrion"/>
    <property type="evidence" value="ECO:0007669"/>
    <property type="project" value="TreeGrafter"/>
</dbReference>
<dbReference type="EMBL" id="CAJNOC010001214">
    <property type="protein sequence ID" value="CAF0845435.1"/>
    <property type="molecule type" value="Genomic_DNA"/>
</dbReference>
<dbReference type="Gene3D" id="3.40.30.10">
    <property type="entry name" value="Glutaredoxin"/>
    <property type="match status" value="1"/>
</dbReference>
<keyword evidence="6 9" id="KW-0676">Redox-active center</keyword>
<evidence type="ECO:0000313" key="12">
    <source>
        <dbReference type="Proteomes" id="UP000663879"/>
    </source>
</evidence>
<evidence type="ECO:0000256" key="6">
    <source>
        <dbReference type="ARBA" id="ARBA00023284"/>
    </source>
</evidence>
<keyword evidence="12" id="KW-1185">Reference proteome</keyword>
<dbReference type="PANTHER" id="PTHR10430:SF16">
    <property type="entry name" value="PEROXIREDOXIN-5, MITOCHONDRIAL"/>
    <property type="match status" value="1"/>
</dbReference>
<dbReference type="OrthoDB" id="1882547at2759"/>
<evidence type="ECO:0000256" key="8">
    <source>
        <dbReference type="PIRSR" id="PIRSR637944-1"/>
    </source>
</evidence>
<dbReference type="GO" id="GO:0045454">
    <property type="term" value="P:cell redox homeostasis"/>
    <property type="evidence" value="ECO:0007669"/>
    <property type="project" value="TreeGrafter"/>
</dbReference>
<dbReference type="GO" id="GO:0034599">
    <property type="term" value="P:cellular response to oxidative stress"/>
    <property type="evidence" value="ECO:0007669"/>
    <property type="project" value="InterPro"/>
</dbReference>
<name>A0A813VYD7_9BILA</name>
<proteinExistence type="inferred from homology"/>
<evidence type="ECO:0000256" key="7">
    <source>
        <dbReference type="ARBA" id="ARBA00049091"/>
    </source>
</evidence>
<dbReference type="InterPro" id="IPR036249">
    <property type="entry name" value="Thioredoxin-like_sf"/>
</dbReference>
<dbReference type="Pfam" id="PF08534">
    <property type="entry name" value="Redoxin"/>
    <property type="match status" value="1"/>
</dbReference>
<gene>
    <name evidence="11" type="ORF">OXX778_LOCUS8676</name>
</gene>
<dbReference type="FunFam" id="3.40.30.10:FF:000020">
    <property type="entry name" value="Peroxiredoxin"/>
    <property type="match status" value="1"/>
</dbReference>
<evidence type="ECO:0000256" key="9">
    <source>
        <dbReference type="RuleBase" id="RU366011"/>
    </source>
</evidence>
<dbReference type="PANTHER" id="PTHR10430">
    <property type="entry name" value="PEROXIREDOXIN"/>
    <property type="match status" value="1"/>
</dbReference>
<organism evidence="11 12">
    <name type="scientific">Brachionus calyciflorus</name>
    <dbReference type="NCBI Taxonomy" id="104777"/>
    <lineage>
        <taxon>Eukaryota</taxon>
        <taxon>Metazoa</taxon>
        <taxon>Spiralia</taxon>
        <taxon>Gnathifera</taxon>
        <taxon>Rotifera</taxon>
        <taxon>Eurotatoria</taxon>
        <taxon>Monogononta</taxon>
        <taxon>Pseudotrocha</taxon>
        <taxon>Ploima</taxon>
        <taxon>Brachionidae</taxon>
        <taxon>Brachionus</taxon>
    </lineage>
</organism>
<evidence type="ECO:0000313" key="11">
    <source>
        <dbReference type="EMBL" id="CAF0845435.1"/>
    </source>
</evidence>
<dbReference type="InterPro" id="IPR037944">
    <property type="entry name" value="PRX5-like"/>
</dbReference>
<dbReference type="EC" id="1.11.1.24" evidence="9"/>
<dbReference type="CDD" id="cd03013">
    <property type="entry name" value="PRX5_like"/>
    <property type="match status" value="1"/>
</dbReference>
<evidence type="ECO:0000256" key="3">
    <source>
        <dbReference type="ARBA" id="ARBA00022559"/>
    </source>
</evidence>
<comment type="similarity">
    <text evidence="2 9">Belongs to the peroxiredoxin family. Prx5 subfamily.</text>
</comment>
<dbReference type="GO" id="GO:0042744">
    <property type="term" value="P:hydrogen peroxide catabolic process"/>
    <property type="evidence" value="ECO:0007669"/>
    <property type="project" value="TreeGrafter"/>
</dbReference>
<evidence type="ECO:0000256" key="2">
    <source>
        <dbReference type="ARBA" id="ARBA00010505"/>
    </source>
</evidence>
<dbReference type="Proteomes" id="UP000663879">
    <property type="component" value="Unassembled WGS sequence"/>
</dbReference>
<feature type="domain" description="Thioredoxin" evidence="10">
    <location>
        <begin position="27"/>
        <end position="182"/>
    </location>
</feature>
<keyword evidence="3 9" id="KW-0575">Peroxidase</keyword>
<evidence type="ECO:0000259" key="10">
    <source>
        <dbReference type="PROSITE" id="PS51352"/>
    </source>
</evidence>
<dbReference type="AlphaFoldDB" id="A0A813VYD7"/>
<keyword evidence="5 9" id="KW-0560">Oxidoreductase</keyword>
<dbReference type="InterPro" id="IPR013766">
    <property type="entry name" value="Thioredoxin_domain"/>
</dbReference>
<keyword evidence="4 9" id="KW-0049">Antioxidant</keyword>
<protein>
    <recommendedName>
        <fullName evidence="9">Peroxiredoxin-5</fullName>
        <ecNumber evidence="9">1.11.1.24</ecNumber>
    </recommendedName>
</protein>
<accession>A0A813VYD7</accession>
<dbReference type="PROSITE" id="PS51352">
    <property type="entry name" value="THIOREDOXIN_2"/>
    <property type="match status" value="1"/>
</dbReference>
<reference evidence="11" key="1">
    <citation type="submission" date="2021-02" db="EMBL/GenBank/DDBJ databases">
        <authorList>
            <person name="Nowell W R."/>
        </authorList>
    </citation>
    <scope>NUCLEOTIDE SEQUENCE</scope>
    <source>
        <strain evidence="11">Ploen Becks lab</strain>
    </source>
</reference>
<evidence type="ECO:0000256" key="5">
    <source>
        <dbReference type="ARBA" id="ARBA00023002"/>
    </source>
</evidence>
<sequence length="182" mass="19857">MLSSFRQTLKLNSSSNFALASRFLSNLKEGSQLPNSVLFEDSPGNKVHVHDLFKGKKGVLLGVPGAFTPTCSNSHLPGFIKNFEQVKSKGYDVVVCVTVNDPFVTGAWAKDRQAEGKVRVLADPQAEFTKAIHMDKDLAVLGGVRSKRYTMIVEDNIVRKVFEEPDGTGATCSLADNVLKNL</sequence>
<comment type="catalytic activity">
    <reaction evidence="7 9">
        <text>a hydroperoxide + [thioredoxin]-dithiol = an alcohol + [thioredoxin]-disulfide + H2O</text>
        <dbReference type="Rhea" id="RHEA:62620"/>
        <dbReference type="Rhea" id="RHEA-COMP:10698"/>
        <dbReference type="Rhea" id="RHEA-COMP:10700"/>
        <dbReference type="ChEBI" id="CHEBI:15377"/>
        <dbReference type="ChEBI" id="CHEBI:29950"/>
        <dbReference type="ChEBI" id="CHEBI:30879"/>
        <dbReference type="ChEBI" id="CHEBI:35924"/>
        <dbReference type="ChEBI" id="CHEBI:50058"/>
        <dbReference type="EC" id="1.11.1.24"/>
    </reaction>
</comment>